<dbReference type="Proteomes" id="UP000266723">
    <property type="component" value="Unassembled WGS sequence"/>
</dbReference>
<evidence type="ECO:0000313" key="2">
    <source>
        <dbReference type="EMBL" id="KAF3530588.1"/>
    </source>
</evidence>
<feature type="compositionally biased region" description="Polar residues" evidence="1">
    <location>
        <begin position="152"/>
        <end position="161"/>
    </location>
</feature>
<sequence>MHTEEYDEDYEEERAIEYKVVLDEEDRLLNHSSWKRNAPSIDRTVSTSIDTHPHQTSRKRASTDIAYFPSIDIGVDRVREGDYSIGRWADDHHHECYAVETKIHESGADELHEVFTYEELLNMQRCDEADQQRAEATEERTRLSYPIDRTNRPSIDNNLSPSIDIRPKPKSTISENPNYDNNYLTQDKFGIFRDPDGYARAIDGHALQVSREDIADILQTANGANNLFMQQRTVPAHQKRVTKELYDTTGGIDNRFKKFYWEEKDECEVYRDDQGCARDVDGHIINVSKDDIRKLMERPSRDEHSYIRLPEHASSFTHTKLVPEIYTKDEINEMFYGVCGAQEKYEGDFQMKLDGVYYPLNDSISWLTTCMEEMRQDIDKIQHVADKHRPTSIDRHHSASIDDDPKKSHPMKSQPDFHTRAEIDQLVEEIYRTLETTEERLDRRCDDIYFLMDLSMSALNSQIEAIQRELVEIQSYIARRPEASTSIN</sequence>
<evidence type="ECO:0000313" key="3">
    <source>
        <dbReference type="Proteomes" id="UP000266723"/>
    </source>
</evidence>
<feature type="region of interest" description="Disordered" evidence="1">
    <location>
        <begin position="148"/>
        <end position="179"/>
    </location>
</feature>
<organism evidence="2 3">
    <name type="scientific">Brassica cretica</name>
    <name type="common">Mustard</name>
    <dbReference type="NCBI Taxonomy" id="69181"/>
    <lineage>
        <taxon>Eukaryota</taxon>
        <taxon>Viridiplantae</taxon>
        <taxon>Streptophyta</taxon>
        <taxon>Embryophyta</taxon>
        <taxon>Tracheophyta</taxon>
        <taxon>Spermatophyta</taxon>
        <taxon>Magnoliopsida</taxon>
        <taxon>eudicotyledons</taxon>
        <taxon>Gunneridae</taxon>
        <taxon>Pentapetalae</taxon>
        <taxon>rosids</taxon>
        <taxon>malvids</taxon>
        <taxon>Brassicales</taxon>
        <taxon>Brassicaceae</taxon>
        <taxon>Brassiceae</taxon>
        <taxon>Brassica</taxon>
    </lineage>
</organism>
<gene>
    <name evidence="2" type="ORF">DY000_02040298</name>
</gene>
<protein>
    <submittedName>
        <fullName evidence="2">Uncharacterized protein</fullName>
    </submittedName>
</protein>
<feature type="compositionally biased region" description="Basic and acidic residues" evidence="1">
    <location>
        <begin position="387"/>
        <end position="407"/>
    </location>
</feature>
<reference evidence="2 3" key="1">
    <citation type="journal article" date="2020" name="BMC Genomics">
        <title>Intraspecific diversification of the crop wild relative Brassica cretica Lam. using demographic model selection.</title>
        <authorList>
            <person name="Kioukis A."/>
            <person name="Michalopoulou V.A."/>
            <person name="Briers L."/>
            <person name="Pirintsos S."/>
            <person name="Studholme D.J."/>
            <person name="Pavlidis P."/>
            <person name="Sarris P.F."/>
        </authorList>
    </citation>
    <scope>NUCLEOTIDE SEQUENCE [LARGE SCALE GENOMIC DNA]</scope>
    <source>
        <strain evidence="3">cv. PFS-1207/04</strain>
    </source>
</reference>
<dbReference type="EMBL" id="QGKV02001507">
    <property type="protein sequence ID" value="KAF3530588.1"/>
    <property type="molecule type" value="Genomic_DNA"/>
</dbReference>
<feature type="region of interest" description="Disordered" evidence="1">
    <location>
        <begin position="387"/>
        <end position="415"/>
    </location>
</feature>
<evidence type="ECO:0000256" key="1">
    <source>
        <dbReference type="SAM" id="MobiDB-lite"/>
    </source>
</evidence>
<proteinExistence type="predicted"/>
<keyword evidence="3" id="KW-1185">Reference proteome</keyword>
<name>A0ABQ7BEA9_BRACR</name>
<comment type="caution">
    <text evidence="2">The sequence shown here is derived from an EMBL/GenBank/DDBJ whole genome shotgun (WGS) entry which is preliminary data.</text>
</comment>
<accession>A0ABQ7BEA9</accession>